<organism evidence="3 4">
    <name type="scientific">Silvanigrella aquatica</name>
    <dbReference type="NCBI Taxonomy" id="1915309"/>
    <lineage>
        <taxon>Bacteria</taxon>
        <taxon>Pseudomonadati</taxon>
        <taxon>Bdellovibrionota</taxon>
        <taxon>Oligoflexia</taxon>
        <taxon>Silvanigrellales</taxon>
        <taxon>Silvanigrellaceae</taxon>
        <taxon>Silvanigrella</taxon>
    </lineage>
</organism>
<feature type="region of interest" description="Disordered" evidence="2">
    <location>
        <begin position="1"/>
        <end position="86"/>
    </location>
</feature>
<reference evidence="3 4" key="1">
    <citation type="submission" date="2016-10" db="EMBL/GenBank/DDBJ databases">
        <title>Silvanigrella aquatica sp. nov., isolated from a freshwater lake located in the Black Forest, Germany, description of Silvanigrellaceae fam. nov., Silvanigrellales ord. nov., reclassification of the order Bdellovibrionales in the class Oligoflexia, reclassification of the families Bacteriovoracaceae and Halobacteriovoraceae in the new order Bacteriovoracales ord. nov., and reclassification of the family Pseudobacteriovoracaceae in the order Oligoflexiales.</title>
        <authorList>
            <person name="Hahn M.W."/>
            <person name="Schmidt J."/>
            <person name="Koll U."/>
            <person name="Rohde M."/>
            <person name="Verbag S."/>
            <person name="Pitt A."/>
            <person name="Nakai R."/>
            <person name="Naganuma T."/>
            <person name="Lang E."/>
        </authorList>
    </citation>
    <scope>NUCLEOTIDE SEQUENCE [LARGE SCALE GENOMIC DNA]</scope>
    <source>
        <strain evidence="3 4">MWH-Nonnen-W8red</strain>
    </source>
</reference>
<dbReference type="SUPFAM" id="SSF48452">
    <property type="entry name" value="TPR-like"/>
    <property type="match status" value="1"/>
</dbReference>
<accession>A0A1L4D299</accession>
<dbReference type="OrthoDB" id="5295174at2"/>
<evidence type="ECO:0000313" key="4">
    <source>
        <dbReference type="Proteomes" id="UP000184731"/>
    </source>
</evidence>
<name>A0A1L4D299_9BACT</name>
<sequence length="336" mass="39381">MTNHDEHKKNTKNHEHMHNSQEHGEHGDHHHHEHGEHCNHHHEHGEHGNHHHEHGEHGNHHHEHGEHGNHHHEHGEHCNHHHHEHINYQRHQYTEQELSNFNSQGLENLFQSINTLLEEENYGKAVPVLELVLSKIENSSDKNIENDNYVFDIKNHLALSYGIIGEHDKSLPLWKEIISQIEAQDDTEETLEAYYNAALSAEQAKNNTLFIDYLNKGLTIAVANDLKHWEATFEHEIGVSLFDANDLQAAEKKFIKAIEILEKINEEEGLVSSYYQLAFTLEKQQNIKKAREFYEKALKLSKEESIREFVEYERSLIEERLAHINNDQLQSKLLNF</sequence>
<gene>
    <name evidence="3" type="ORF">AXG55_10615</name>
</gene>
<feature type="repeat" description="TPR" evidence="1">
    <location>
        <begin position="271"/>
        <end position="304"/>
    </location>
</feature>
<dbReference type="Gene3D" id="1.25.40.10">
    <property type="entry name" value="Tetratricopeptide repeat domain"/>
    <property type="match status" value="2"/>
</dbReference>
<dbReference type="KEGG" id="saqi:AXG55_10615"/>
<dbReference type="InterPro" id="IPR011990">
    <property type="entry name" value="TPR-like_helical_dom_sf"/>
</dbReference>
<dbReference type="PROSITE" id="PS50005">
    <property type="entry name" value="TPR"/>
    <property type="match status" value="1"/>
</dbReference>
<dbReference type="STRING" id="1915309.AXG55_10615"/>
<dbReference type="Proteomes" id="UP000184731">
    <property type="component" value="Chromosome"/>
</dbReference>
<dbReference type="EMBL" id="CP017834">
    <property type="protein sequence ID" value="APJ04333.1"/>
    <property type="molecule type" value="Genomic_DNA"/>
</dbReference>
<feature type="compositionally biased region" description="Basic and acidic residues" evidence="2">
    <location>
        <begin position="1"/>
        <end position="78"/>
    </location>
</feature>
<evidence type="ECO:0000256" key="1">
    <source>
        <dbReference type="PROSITE-ProRule" id="PRU00339"/>
    </source>
</evidence>
<keyword evidence="1" id="KW-0802">TPR repeat</keyword>
<dbReference type="RefSeq" id="WP_148698090.1">
    <property type="nucleotide sequence ID" value="NZ_CP017834.1"/>
</dbReference>
<keyword evidence="4" id="KW-1185">Reference proteome</keyword>
<evidence type="ECO:0000256" key="2">
    <source>
        <dbReference type="SAM" id="MobiDB-lite"/>
    </source>
</evidence>
<dbReference type="SMART" id="SM00028">
    <property type="entry name" value="TPR"/>
    <property type="match status" value="4"/>
</dbReference>
<proteinExistence type="predicted"/>
<dbReference type="InterPro" id="IPR019734">
    <property type="entry name" value="TPR_rpt"/>
</dbReference>
<evidence type="ECO:0000313" key="3">
    <source>
        <dbReference type="EMBL" id="APJ04333.1"/>
    </source>
</evidence>
<dbReference type="AlphaFoldDB" id="A0A1L4D299"/>
<dbReference type="Pfam" id="PF13424">
    <property type="entry name" value="TPR_12"/>
    <property type="match status" value="1"/>
</dbReference>
<protein>
    <submittedName>
        <fullName evidence="3">Uncharacterized protein</fullName>
    </submittedName>
</protein>